<reference evidence="2 3" key="1">
    <citation type="submission" date="2019-11" db="EMBL/GenBank/DDBJ databases">
        <title>Genome Sequences of 31 Lactococcus lactis Bacteriophages Isolated from Foods.</title>
        <authorList>
            <person name="Marcelli B."/>
            <person name="de Jong A."/>
            <person name="Kuipers O.P."/>
        </authorList>
    </citation>
    <scope>NUCLEOTIDE SEQUENCE [LARGE SCALE GENOMIC DNA]</scope>
</reference>
<evidence type="ECO:0000259" key="1">
    <source>
        <dbReference type="Pfam" id="PF22793"/>
    </source>
</evidence>
<dbReference type="Pfam" id="PF22793">
    <property type="entry name" value="DUF7013"/>
    <property type="match status" value="1"/>
</dbReference>
<keyword evidence="3" id="KW-1185">Reference proteome</keyword>
<feature type="domain" description="DUF7013" evidence="1">
    <location>
        <begin position="138"/>
        <end position="295"/>
    </location>
</feature>
<accession>A0A650ES33</accession>
<organism evidence="2 3">
    <name type="scientific">Lactococcus phage CHPC1020</name>
    <dbReference type="NCBI Taxonomy" id="2675237"/>
    <lineage>
        <taxon>Viruses</taxon>
        <taxon>Duplodnaviria</taxon>
        <taxon>Heunggongvirae</taxon>
        <taxon>Uroviricota</taxon>
        <taxon>Caudoviricetes</taxon>
        <taxon>Ceduovirus</taxon>
        <taxon>Ceduovirus CHPC1020</taxon>
    </lineage>
</organism>
<protein>
    <submittedName>
        <fullName evidence="2">Capsid and scaffold protein</fullName>
    </submittedName>
</protein>
<name>A0A650ES33_9CAUD</name>
<dbReference type="Proteomes" id="UP000425991">
    <property type="component" value="Segment"/>
</dbReference>
<dbReference type="InterPro" id="IPR054279">
    <property type="entry name" value="DUF7013"/>
</dbReference>
<evidence type="ECO:0000313" key="2">
    <source>
        <dbReference type="EMBL" id="QGT52452.1"/>
    </source>
</evidence>
<gene>
    <name evidence="2" type="ORF">CHPC1020_000106</name>
</gene>
<evidence type="ECO:0000313" key="3">
    <source>
        <dbReference type="Proteomes" id="UP000425991"/>
    </source>
</evidence>
<dbReference type="EMBL" id="MN689505">
    <property type="protein sequence ID" value="QGT52452.1"/>
    <property type="molecule type" value="Genomic_DNA"/>
</dbReference>
<sequence>MFSWLNFEELLIHNPIELINPSKDTISVAMNKKQYIEFFSNKYTYNGLYYNEEMDFCLFYYADPLQSYKEGDVYAQGYIDVEMKIYRVKWLCNVSISFPSGLLQSTDGTQGVPQEGGKYTHTAWAFSANGADRFSTIYPSFNLLKNTKSLTVTSTASWWGTLFSSEQIYDSSIKSKTGVSAMTFSFDAFVPLNAEIGGAISLQLKGQTYQAHGNVGINDFNTIVGQFWHNIEQSDLGKTIRLSFPIQIDTKYKNFDSALADTDSITIRQIKDTSGIVYSAIKLEIGLTNTPYMPTESETTKVDRPSYIGQYTDYTLEDSTNPSSYTWREIQEDKLNVSKTEMVVNTKNKTITTVLNGALAKCTKDKDVTGWRNSQPNENYNYRQPQYSLDIGADDFIISGFGLRGLKNG</sequence>
<proteinExistence type="predicted"/>